<name>A0A0E9UBC1_ANGAN</name>
<evidence type="ECO:0000313" key="2">
    <source>
        <dbReference type="EMBL" id="JAH63184.1"/>
    </source>
</evidence>
<organism evidence="2">
    <name type="scientific">Anguilla anguilla</name>
    <name type="common">European freshwater eel</name>
    <name type="synonym">Muraena anguilla</name>
    <dbReference type="NCBI Taxonomy" id="7936"/>
    <lineage>
        <taxon>Eukaryota</taxon>
        <taxon>Metazoa</taxon>
        <taxon>Chordata</taxon>
        <taxon>Craniata</taxon>
        <taxon>Vertebrata</taxon>
        <taxon>Euteleostomi</taxon>
        <taxon>Actinopterygii</taxon>
        <taxon>Neopterygii</taxon>
        <taxon>Teleostei</taxon>
        <taxon>Anguilliformes</taxon>
        <taxon>Anguillidae</taxon>
        <taxon>Anguilla</taxon>
    </lineage>
</organism>
<sequence length="88" mass="9863">MVKNMVDCTILKDLQHTLLLLPPYSALIPLASGIQRRVRGVVSRTRSAPTVNVTTTSHRHFTCLPGTNKQNKQTKNLTGRPRYLVLKP</sequence>
<proteinExistence type="predicted"/>
<reference evidence="2" key="1">
    <citation type="submission" date="2014-11" db="EMBL/GenBank/DDBJ databases">
        <authorList>
            <person name="Amaro Gonzalez C."/>
        </authorList>
    </citation>
    <scope>NUCLEOTIDE SEQUENCE</scope>
</reference>
<dbReference type="EMBL" id="GBXM01045393">
    <property type="protein sequence ID" value="JAH63184.1"/>
    <property type="molecule type" value="Transcribed_RNA"/>
</dbReference>
<feature type="region of interest" description="Disordered" evidence="1">
    <location>
        <begin position="61"/>
        <end position="88"/>
    </location>
</feature>
<feature type="compositionally biased region" description="Polar residues" evidence="1">
    <location>
        <begin position="65"/>
        <end position="77"/>
    </location>
</feature>
<reference evidence="2" key="2">
    <citation type="journal article" date="2015" name="Fish Shellfish Immunol.">
        <title>Early steps in the European eel (Anguilla anguilla)-Vibrio vulnificus interaction in the gills: Role of the RtxA13 toxin.</title>
        <authorList>
            <person name="Callol A."/>
            <person name="Pajuelo D."/>
            <person name="Ebbesson L."/>
            <person name="Teles M."/>
            <person name="MacKenzie S."/>
            <person name="Amaro C."/>
        </authorList>
    </citation>
    <scope>NUCLEOTIDE SEQUENCE</scope>
</reference>
<accession>A0A0E9UBC1</accession>
<protein>
    <submittedName>
        <fullName evidence="2">Uncharacterized protein</fullName>
    </submittedName>
</protein>
<evidence type="ECO:0000256" key="1">
    <source>
        <dbReference type="SAM" id="MobiDB-lite"/>
    </source>
</evidence>
<dbReference type="AlphaFoldDB" id="A0A0E9UBC1"/>